<evidence type="ECO:0000313" key="2">
    <source>
        <dbReference type="Proteomes" id="UP000290289"/>
    </source>
</evidence>
<dbReference type="AlphaFoldDB" id="A0A498KMU0"/>
<proteinExistence type="predicted"/>
<sequence>MNLEFGNRTIIEEKPSVRKLGNSLAYRLFFRSSLLKHLKLFSNLMRQYQKESLVPRSICSQTGRKGARSLGMRRLKLYPKFGFGSLKKTLRRSFHHLGGSGNAFRPLPQNKGGNPHAQPHNILVSGKGSEISNASQNVNATYGFHVVNDAYNNLIQSYVVADFRQTGNPFGDHDIGLFSIIYGLLVHDVPAYLQSNLFENTIADPEFWTWLAMAHALGTTYLGTEKRIMEKSNK</sequence>
<keyword evidence="2" id="KW-1185">Reference proteome</keyword>
<gene>
    <name evidence="1" type="ORF">DVH24_022970</name>
</gene>
<reference evidence="1 2" key="1">
    <citation type="submission" date="2018-10" db="EMBL/GenBank/DDBJ databases">
        <title>A high-quality apple genome assembly.</title>
        <authorList>
            <person name="Hu J."/>
        </authorList>
    </citation>
    <scope>NUCLEOTIDE SEQUENCE [LARGE SCALE GENOMIC DNA]</scope>
    <source>
        <strain evidence="2">cv. HFTH1</strain>
        <tissue evidence="1">Young leaf</tissue>
    </source>
</reference>
<accession>A0A498KMU0</accession>
<dbReference type="Proteomes" id="UP000290289">
    <property type="component" value="Chromosome 1"/>
</dbReference>
<evidence type="ECO:0000313" key="1">
    <source>
        <dbReference type="EMBL" id="RXI08826.1"/>
    </source>
</evidence>
<name>A0A498KMU0_MALDO</name>
<dbReference type="EMBL" id="RDQH01000327">
    <property type="protein sequence ID" value="RXI08826.1"/>
    <property type="molecule type" value="Genomic_DNA"/>
</dbReference>
<protein>
    <submittedName>
        <fullName evidence="1">Uncharacterized protein</fullName>
    </submittedName>
</protein>
<comment type="caution">
    <text evidence="1">The sequence shown here is derived from an EMBL/GenBank/DDBJ whole genome shotgun (WGS) entry which is preliminary data.</text>
</comment>
<organism evidence="1 2">
    <name type="scientific">Malus domestica</name>
    <name type="common">Apple</name>
    <name type="synonym">Pyrus malus</name>
    <dbReference type="NCBI Taxonomy" id="3750"/>
    <lineage>
        <taxon>Eukaryota</taxon>
        <taxon>Viridiplantae</taxon>
        <taxon>Streptophyta</taxon>
        <taxon>Embryophyta</taxon>
        <taxon>Tracheophyta</taxon>
        <taxon>Spermatophyta</taxon>
        <taxon>Magnoliopsida</taxon>
        <taxon>eudicotyledons</taxon>
        <taxon>Gunneridae</taxon>
        <taxon>Pentapetalae</taxon>
        <taxon>rosids</taxon>
        <taxon>fabids</taxon>
        <taxon>Rosales</taxon>
        <taxon>Rosaceae</taxon>
        <taxon>Amygdaloideae</taxon>
        <taxon>Maleae</taxon>
        <taxon>Malus</taxon>
    </lineage>
</organism>